<dbReference type="InterPro" id="IPR004360">
    <property type="entry name" value="Glyas_Fos-R_dOase_dom"/>
</dbReference>
<dbReference type="AlphaFoldDB" id="A0A6I6JZL3"/>
<dbReference type="InterPro" id="IPR029068">
    <property type="entry name" value="Glyas_Bleomycin-R_OHBP_Dase"/>
</dbReference>
<evidence type="ECO:0000259" key="1">
    <source>
        <dbReference type="PROSITE" id="PS51819"/>
    </source>
</evidence>
<dbReference type="Pfam" id="PF00903">
    <property type="entry name" value="Glyoxalase"/>
    <property type="match status" value="1"/>
</dbReference>
<reference evidence="2 3" key="1">
    <citation type="submission" date="2019-11" db="EMBL/GenBank/DDBJ databases">
        <authorList>
            <person name="Zheng R.K."/>
            <person name="Sun C.M."/>
        </authorList>
    </citation>
    <scope>NUCLEOTIDE SEQUENCE [LARGE SCALE GENOMIC DNA]</scope>
    <source>
        <strain evidence="2 3">WC007</strain>
    </source>
</reference>
<feature type="domain" description="VOC" evidence="1">
    <location>
        <begin position="5"/>
        <end position="140"/>
    </location>
</feature>
<dbReference type="KEGG" id="mcos:GM418_24000"/>
<dbReference type="InterPro" id="IPR037523">
    <property type="entry name" value="VOC_core"/>
</dbReference>
<dbReference type="PROSITE" id="PS51819">
    <property type="entry name" value="VOC"/>
    <property type="match status" value="1"/>
</dbReference>
<protein>
    <submittedName>
        <fullName evidence="2">Glyoxalase</fullName>
    </submittedName>
</protein>
<organism evidence="2 3">
    <name type="scientific">Maribellus comscasis</name>
    <dbReference type="NCBI Taxonomy" id="2681766"/>
    <lineage>
        <taxon>Bacteria</taxon>
        <taxon>Pseudomonadati</taxon>
        <taxon>Bacteroidota</taxon>
        <taxon>Bacteroidia</taxon>
        <taxon>Marinilabiliales</taxon>
        <taxon>Prolixibacteraceae</taxon>
        <taxon>Maribellus</taxon>
    </lineage>
</organism>
<evidence type="ECO:0000313" key="3">
    <source>
        <dbReference type="Proteomes" id="UP000428260"/>
    </source>
</evidence>
<accession>A0A6I6JZL3</accession>
<proteinExistence type="predicted"/>
<dbReference type="EMBL" id="CP046401">
    <property type="protein sequence ID" value="QGY46610.1"/>
    <property type="molecule type" value="Genomic_DNA"/>
</dbReference>
<dbReference type="SUPFAM" id="SSF54593">
    <property type="entry name" value="Glyoxalase/Bleomycin resistance protein/Dihydroxybiphenyl dioxygenase"/>
    <property type="match status" value="1"/>
</dbReference>
<sequence length="145" mass="16819">MVEPIIDHITVTVKDLKVAEPFYDKFLSVLGFNLKHKHKGTVAAHEFDVVEYGHSRLLFAIVSPRSVFKEETIHRRKPGSLHHLAFKANSREEVDNLYLKIKETGANIVDEPKFYPQHGESYYALFFKDLEGIKYEIVYEEGRVI</sequence>
<keyword evidence="3" id="KW-1185">Reference proteome</keyword>
<dbReference type="Gene3D" id="3.10.180.10">
    <property type="entry name" value="2,3-Dihydroxybiphenyl 1,2-Dioxygenase, domain 1"/>
    <property type="match status" value="1"/>
</dbReference>
<dbReference type="PANTHER" id="PTHR35006">
    <property type="entry name" value="GLYOXALASE FAMILY PROTEIN (AFU_ORTHOLOGUE AFUA_5G14830)"/>
    <property type="match status" value="1"/>
</dbReference>
<gene>
    <name evidence="2" type="ORF">GM418_24000</name>
</gene>
<evidence type="ECO:0000313" key="2">
    <source>
        <dbReference type="EMBL" id="QGY46610.1"/>
    </source>
</evidence>
<name>A0A6I6JZL3_9BACT</name>
<dbReference type="Proteomes" id="UP000428260">
    <property type="component" value="Chromosome"/>
</dbReference>
<dbReference type="PANTHER" id="PTHR35006:SF2">
    <property type="entry name" value="GLYOXALASE FAMILY PROTEIN (AFU_ORTHOLOGUE AFUA_5G14830)"/>
    <property type="match status" value="1"/>
</dbReference>